<keyword evidence="3" id="KW-1185">Reference proteome</keyword>
<dbReference type="Proteomes" id="UP000054270">
    <property type="component" value="Unassembled WGS sequence"/>
</dbReference>
<feature type="region of interest" description="Disordered" evidence="1">
    <location>
        <begin position="212"/>
        <end position="249"/>
    </location>
</feature>
<dbReference type="EMBL" id="KN817563">
    <property type="protein sequence ID" value="KJA20873.1"/>
    <property type="molecule type" value="Genomic_DNA"/>
</dbReference>
<gene>
    <name evidence="2" type="ORF">HYPSUDRAFT_216731</name>
</gene>
<evidence type="ECO:0000313" key="2">
    <source>
        <dbReference type="EMBL" id="KJA20873.1"/>
    </source>
</evidence>
<reference evidence="3" key="1">
    <citation type="submission" date="2014-04" db="EMBL/GenBank/DDBJ databases">
        <title>Evolutionary Origins and Diversification of the Mycorrhizal Mutualists.</title>
        <authorList>
            <consortium name="DOE Joint Genome Institute"/>
            <consortium name="Mycorrhizal Genomics Consortium"/>
            <person name="Kohler A."/>
            <person name="Kuo A."/>
            <person name="Nagy L.G."/>
            <person name="Floudas D."/>
            <person name="Copeland A."/>
            <person name="Barry K.W."/>
            <person name="Cichocki N."/>
            <person name="Veneault-Fourrey C."/>
            <person name="LaButti K."/>
            <person name="Lindquist E.A."/>
            <person name="Lipzen A."/>
            <person name="Lundell T."/>
            <person name="Morin E."/>
            <person name="Murat C."/>
            <person name="Riley R."/>
            <person name="Ohm R."/>
            <person name="Sun H."/>
            <person name="Tunlid A."/>
            <person name="Henrissat B."/>
            <person name="Grigoriev I.V."/>
            <person name="Hibbett D.S."/>
            <person name="Martin F."/>
        </authorList>
    </citation>
    <scope>NUCLEOTIDE SEQUENCE [LARGE SCALE GENOMIC DNA]</scope>
    <source>
        <strain evidence="3">FD-334 SS-4</strain>
    </source>
</reference>
<organism evidence="2 3">
    <name type="scientific">Hypholoma sublateritium (strain FD-334 SS-4)</name>
    <dbReference type="NCBI Taxonomy" id="945553"/>
    <lineage>
        <taxon>Eukaryota</taxon>
        <taxon>Fungi</taxon>
        <taxon>Dikarya</taxon>
        <taxon>Basidiomycota</taxon>
        <taxon>Agaricomycotina</taxon>
        <taxon>Agaricomycetes</taxon>
        <taxon>Agaricomycetidae</taxon>
        <taxon>Agaricales</taxon>
        <taxon>Agaricineae</taxon>
        <taxon>Strophariaceae</taxon>
        <taxon>Hypholoma</taxon>
    </lineage>
</organism>
<feature type="region of interest" description="Disordered" evidence="1">
    <location>
        <begin position="135"/>
        <end position="155"/>
    </location>
</feature>
<feature type="compositionally biased region" description="Polar residues" evidence="1">
    <location>
        <begin position="232"/>
        <end position="248"/>
    </location>
</feature>
<sequence length="442" mass="47790">MGDGTAPGVVPCLPSAVPCRRGLELKAHWQLHNSKLKFLEAHMDKGLCAGLHPGPLQRAHNSALRARGGPHARRARRRLRLCYAPACDIASHRAGLLSFLSALSRLRTSPASQRLLSCPALLSPPFLLSPLAKRGTATRGHKGGPASAGPPGESVFLAAPVDSEAARLDAGYALLHCSRAARDPTASHVARRLSYPNALDAHVPLRQPRRCLSHSRAPPLPSPPHGPPAPSTQHPAPTYPTSLPLSHTSARRAGSSIPFYIIGARRRQCYPGTPASYQYVRMRNLSQSSRVTTRTATTRTYPSPRSAESPTHRRWNRRRAIQAPDTAWIFCVARQFTLQARRQEAPAPRPPSMHTARAAGGAGPRRANQRVYTIHTAGRTTTPPPPRASGTHLYPRPTCASAPPYCRRPAARGETLSAGDAYGPPRVRARRYLYARCTSAGA</sequence>
<evidence type="ECO:0000313" key="3">
    <source>
        <dbReference type="Proteomes" id="UP000054270"/>
    </source>
</evidence>
<name>A0A0D2MBQ9_HYPSF</name>
<feature type="region of interest" description="Disordered" evidence="1">
    <location>
        <begin position="343"/>
        <end position="366"/>
    </location>
</feature>
<feature type="compositionally biased region" description="Pro residues" evidence="1">
    <location>
        <begin position="218"/>
        <end position="230"/>
    </location>
</feature>
<proteinExistence type="predicted"/>
<feature type="compositionally biased region" description="Low complexity" evidence="1">
    <location>
        <begin position="288"/>
        <end position="306"/>
    </location>
</feature>
<dbReference type="AlphaFoldDB" id="A0A0D2MBQ9"/>
<feature type="region of interest" description="Disordered" evidence="1">
    <location>
        <begin position="288"/>
        <end position="314"/>
    </location>
</feature>
<accession>A0A0D2MBQ9</accession>
<protein>
    <submittedName>
        <fullName evidence="2">Uncharacterized protein</fullName>
    </submittedName>
</protein>
<evidence type="ECO:0000256" key="1">
    <source>
        <dbReference type="SAM" id="MobiDB-lite"/>
    </source>
</evidence>